<keyword evidence="4" id="KW-0663">Pyridoxal phosphate</keyword>
<dbReference type="CDD" id="cd00609">
    <property type="entry name" value="AAT_like"/>
    <property type="match status" value="1"/>
</dbReference>
<dbReference type="InterPro" id="IPR050859">
    <property type="entry name" value="Class-I_PLP-dep_aminotransf"/>
</dbReference>
<evidence type="ECO:0000256" key="4">
    <source>
        <dbReference type="ARBA" id="ARBA00022898"/>
    </source>
</evidence>
<name>A0A919JHD0_9ACTN</name>
<keyword evidence="7" id="KW-1185">Reference proteome</keyword>
<comment type="cofactor">
    <cofactor evidence="1">
        <name>pyridoxal 5'-phosphate</name>
        <dbReference type="ChEBI" id="CHEBI:597326"/>
    </cofactor>
</comment>
<dbReference type="InterPro" id="IPR015424">
    <property type="entry name" value="PyrdxlP-dep_Trfase"/>
</dbReference>
<keyword evidence="3" id="KW-0808">Transferase</keyword>
<dbReference type="GO" id="GO:0030170">
    <property type="term" value="F:pyridoxal phosphate binding"/>
    <property type="evidence" value="ECO:0007669"/>
    <property type="project" value="InterPro"/>
</dbReference>
<dbReference type="Proteomes" id="UP000647172">
    <property type="component" value="Unassembled WGS sequence"/>
</dbReference>
<comment type="caution">
    <text evidence="6">The sequence shown here is derived from an EMBL/GenBank/DDBJ whole genome shotgun (WGS) entry which is preliminary data.</text>
</comment>
<dbReference type="EMBL" id="BOMQ01000036">
    <property type="protein sequence ID" value="GIE49658.1"/>
    <property type="molecule type" value="Genomic_DNA"/>
</dbReference>
<sequence length="364" mass="38705">MTAEQLISFARGAPSLDIVDVAGLKAAAARAFDADPAGVTAYGTSVGYVPLRKWIADKHGVDADQVIVTNGSLQADAFLFNHLVKAGDDVIVEKPTYDRTLLNLQNLGGKVHQVTIEPDGIDVAELKGMLEAGLRPKLAHIIPNYQNPAGVTLSLEKRRALLSLAVEYGFTIFEDDPYVDIRFRGDALPSMLSMDTDNVVVHASSFTKTVCPGVRVGYLVGPAALIDAIAKKATNLYISPGMVSEAIVHQFCVSGDIERSVQTVSTALAERARVLAASLREHIPGATFTEPDGGYFLWVDLPSSVDVDKLFPAAMKKGVAIVKGSDFLLDGGKSSVRLAFSAVTVDQIDEGVRRLAAAIAEVSA</sequence>
<dbReference type="GO" id="GO:1901605">
    <property type="term" value="P:alpha-amino acid metabolic process"/>
    <property type="evidence" value="ECO:0007669"/>
    <property type="project" value="TreeGrafter"/>
</dbReference>
<dbReference type="Pfam" id="PF00155">
    <property type="entry name" value="Aminotran_1_2"/>
    <property type="match status" value="1"/>
</dbReference>
<dbReference type="InterPro" id="IPR015422">
    <property type="entry name" value="PyrdxlP-dep_Trfase_small"/>
</dbReference>
<dbReference type="SUPFAM" id="SSF53383">
    <property type="entry name" value="PLP-dependent transferases"/>
    <property type="match status" value="1"/>
</dbReference>
<dbReference type="Gene3D" id="3.90.1150.10">
    <property type="entry name" value="Aspartate Aminotransferase, domain 1"/>
    <property type="match status" value="1"/>
</dbReference>
<evidence type="ECO:0000313" key="7">
    <source>
        <dbReference type="Proteomes" id="UP000647172"/>
    </source>
</evidence>
<evidence type="ECO:0000259" key="5">
    <source>
        <dbReference type="Pfam" id="PF00155"/>
    </source>
</evidence>
<dbReference type="GO" id="GO:0008483">
    <property type="term" value="F:transaminase activity"/>
    <property type="evidence" value="ECO:0007669"/>
    <property type="project" value="UniProtKB-KW"/>
</dbReference>
<dbReference type="InterPro" id="IPR015421">
    <property type="entry name" value="PyrdxlP-dep_Trfase_major"/>
</dbReference>
<proteinExistence type="predicted"/>
<dbReference type="InterPro" id="IPR004839">
    <property type="entry name" value="Aminotransferase_I/II_large"/>
</dbReference>
<accession>A0A919JHD0</accession>
<reference evidence="6" key="1">
    <citation type="submission" date="2021-01" db="EMBL/GenBank/DDBJ databases">
        <title>Whole genome shotgun sequence of Actinoplanes nipponensis NBRC 14063.</title>
        <authorList>
            <person name="Komaki H."/>
            <person name="Tamura T."/>
        </authorList>
    </citation>
    <scope>NUCLEOTIDE SEQUENCE</scope>
    <source>
        <strain evidence="6">NBRC 14063</strain>
    </source>
</reference>
<keyword evidence="2 6" id="KW-0032">Aminotransferase</keyword>
<organism evidence="6 7">
    <name type="scientific">Actinoplanes nipponensis</name>
    <dbReference type="NCBI Taxonomy" id="135950"/>
    <lineage>
        <taxon>Bacteria</taxon>
        <taxon>Bacillati</taxon>
        <taxon>Actinomycetota</taxon>
        <taxon>Actinomycetes</taxon>
        <taxon>Micromonosporales</taxon>
        <taxon>Micromonosporaceae</taxon>
        <taxon>Actinoplanes</taxon>
    </lineage>
</organism>
<dbReference type="PANTHER" id="PTHR42790:SF19">
    <property type="entry name" value="KYNURENINE_ALPHA-AMINOADIPATE AMINOTRANSFERASE, MITOCHONDRIAL"/>
    <property type="match status" value="1"/>
</dbReference>
<gene>
    <name evidence="6" type="ORF">Ani05nite_31920</name>
</gene>
<evidence type="ECO:0000256" key="3">
    <source>
        <dbReference type="ARBA" id="ARBA00022679"/>
    </source>
</evidence>
<dbReference type="RefSeq" id="WP_203769080.1">
    <property type="nucleotide sequence ID" value="NZ_BAAAYJ010000104.1"/>
</dbReference>
<dbReference type="AlphaFoldDB" id="A0A919JHD0"/>
<dbReference type="Gene3D" id="3.40.640.10">
    <property type="entry name" value="Type I PLP-dependent aspartate aminotransferase-like (Major domain)"/>
    <property type="match status" value="1"/>
</dbReference>
<evidence type="ECO:0000256" key="2">
    <source>
        <dbReference type="ARBA" id="ARBA00022576"/>
    </source>
</evidence>
<protein>
    <submittedName>
        <fullName evidence="6">2-aminoadipate aminotransferase</fullName>
    </submittedName>
</protein>
<dbReference type="PANTHER" id="PTHR42790">
    <property type="entry name" value="AMINOTRANSFERASE"/>
    <property type="match status" value="1"/>
</dbReference>
<evidence type="ECO:0000256" key="1">
    <source>
        <dbReference type="ARBA" id="ARBA00001933"/>
    </source>
</evidence>
<feature type="domain" description="Aminotransferase class I/classII large" evidence="5">
    <location>
        <begin position="6"/>
        <end position="355"/>
    </location>
</feature>
<evidence type="ECO:0000313" key="6">
    <source>
        <dbReference type="EMBL" id="GIE49658.1"/>
    </source>
</evidence>